<evidence type="ECO:0000313" key="2">
    <source>
        <dbReference type="EMBL" id="CAI6290721.1"/>
    </source>
</evidence>
<sequence length="60" mass="6963">MTVHDYIHLYNLDPEESYLSHSPGLDVSWRTIPLKNTPKTTLNHKSQYPHPPPTTVPHFL</sequence>
<protein>
    <submittedName>
        <fullName evidence="2">Uncharacterized protein</fullName>
    </submittedName>
</protein>
<feature type="compositionally biased region" description="Pro residues" evidence="1">
    <location>
        <begin position="49"/>
        <end position="60"/>
    </location>
</feature>
<keyword evidence="3" id="KW-1185">Reference proteome</keyword>
<dbReference type="AlphaFoldDB" id="A0A9W4U5J6"/>
<dbReference type="EMBL" id="CAOQHR010000002">
    <property type="protein sequence ID" value="CAI6290721.1"/>
    <property type="molecule type" value="Genomic_DNA"/>
</dbReference>
<proteinExistence type="predicted"/>
<organism evidence="2 3">
    <name type="scientific">Periconia digitata</name>
    <dbReference type="NCBI Taxonomy" id="1303443"/>
    <lineage>
        <taxon>Eukaryota</taxon>
        <taxon>Fungi</taxon>
        <taxon>Dikarya</taxon>
        <taxon>Ascomycota</taxon>
        <taxon>Pezizomycotina</taxon>
        <taxon>Dothideomycetes</taxon>
        <taxon>Pleosporomycetidae</taxon>
        <taxon>Pleosporales</taxon>
        <taxon>Massarineae</taxon>
        <taxon>Periconiaceae</taxon>
        <taxon>Periconia</taxon>
    </lineage>
</organism>
<evidence type="ECO:0000256" key="1">
    <source>
        <dbReference type="SAM" id="MobiDB-lite"/>
    </source>
</evidence>
<evidence type="ECO:0000313" key="3">
    <source>
        <dbReference type="Proteomes" id="UP001152607"/>
    </source>
</evidence>
<feature type="region of interest" description="Disordered" evidence="1">
    <location>
        <begin position="36"/>
        <end position="60"/>
    </location>
</feature>
<accession>A0A9W4U5J6</accession>
<feature type="compositionally biased region" description="Polar residues" evidence="1">
    <location>
        <begin position="37"/>
        <end position="46"/>
    </location>
</feature>
<comment type="caution">
    <text evidence="2">The sequence shown here is derived from an EMBL/GenBank/DDBJ whole genome shotgun (WGS) entry which is preliminary data.</text>
</comment>
<name>A0A9W4U5J6_9PLEO</name>
<dbReference type="Proteomes" id="UP001152607">
    <property type="component" value="Unassembled WGS sequence"/>
</dbReference>
<reference evidence="2" key="1">
    <citation type="submission" date="2023-01" db="EMBL/GenBank/DDBJ databases">
        <authorList>
            <person name="Van Ghelder C."/>
            <person name="Rancurel C."/>
        </authorList>
    </citation>
    <scope>NUCLEOTIDE SEQUENCE</scope>
    <source>
        <strain evidence="2">CNCM I-4278</strain>
    </source>
</reference>
<gene>
    <name evidence="2" type="ORF">PDIGIT_LOCUS2446</name>
</gene>